<dbReference type="InterPro" id="IPR018062">
    <property type="entry name" value="HTH_AraC-typ_CS"/>
</dbReference>
<keyword evidence="1" id="KW-0805">Transcription regulation</keyword>
<evidence type="ECO:0000313" key="5">
    <source>
        <dbReference type="EMBL" id="GFM34963.1"/>
    </source>
</evidence>
<evidence type="ECO:0000259" key="4">
    <source>
        <dbReference type="PROSITE" id="PS01124"/>
    </source>
</evidence>
<dbReference type="PRINTS" id="PR00032">
    <property type="entry name" value="HTHARAC"/>
</dbReference>
<dbReference type="PROSITE" id="PS01124">
    <property type="entry name" value="HTH_ARAC_FAMILY_2"/>
    <property type="match status" value="1"/>
</dbReference>
<dbReference type="PANTHER" id="PTHR47894">
    <property type="entry name" value="HTH-TYPE TRANSCRIPTIONAL REGULATOR GADX"/>
    <property type="match status" value="1"/>
</dbReference>
<dbReference type="PROSITE" id="PS00041">
    <property type="entry name" value="HTH_ARAC_FAMILY_1"/>
    <property type="match status" value="1"/>
</dbReference>
<feature type="domain" description="HTH araC/xylS-type" evidence="4">
    <location>
        <begin position="187"/>
        <end position="284"/>
    </location>
</feature>
<reference evidence="5 6" key="1">
    <citation type="submission" date="2020-05" db="EMBL/GenBank/DDBJ databases">
        <title>Draft genome sequence of Desulfovibrio sp. strain HN2T.</title>
        <authorList>
            <person name="Ueno A."/>
            <person name="Tamazawa S."/>
            <person name="Tamamura S."/>
            <person name="Murakami T."/>
            <person name="Kiyama T."/>
            <person name="Inomata H."/>
            <person name="Amano Y."/>
            <person name="Miyakawa K."/>
            <person name="Tamaki H."/>
            <person name="Naganuma T."/>
            <person name="Kaneko K."/>
        </authorList>
    </citation>
    <scope>NUCLEOTIDE SEQUENCE [LARGE SCALE GENOMIC DNA]</scope>
    <source>
        <strain evidence="5 6">HN2</strain>
    </source>
</reference>
<keyword evidence="2" id="KW-0238">DNA-binding</keyword>
<dbReference type="SUPFAM" id="SSF46689">
    <property type="entry name" value="Homeodomain-like"/>
    <property type="match status" value="1"/>
</dbReference>
<evidence type="ECO:0000256" key="2">
    <source>
        <dbReference type="ARBA" id="ARBA00023125"/>
    </source>
</evidence>
<dbReference type="InterPro" id="IPR009057">
    <property type="entry name" value="Homeodomain-like_sf"/>
</dbReference>
<dbReference type="SMART" id="SM00342">
    <property type="entry name" value="HTH_ARAC"/>
    <property type="match status" value="1"/>
</dbReference>
<dbReference type="GO" id="GO:0000976">
    <property type="term" value="F:transcription cis-regulatory region binding"/>
    <property type="evidence" value="ECO:0007669"/>
    <property type="project" value="TreeGrafter"/>
</dbReference>
<dbReference type="Pfam" id="PF12833">
    <property type="entry name" value="HTH_18"/>
    <property type="match status" value="1"/>
</dbReference>
<name>A0A7J0BMF3_9BACT</name>
<sequence>MLASLMERLEWVPASSQSAAGLTVNAYTTVHAVQRHRLHSVMVSGACAVLVLQGEKVLSTGQASSVFPAGSMFMLPPRIPFSVENHPDSVSGRYMALCLAFGEEQLARAAGLPCAASDSATVTVTDSLRVRVDTPLIGSIAHFLDMAHQCPAEQTVLSLCLETVLTLIAARSTCLPSIWDKAATWSARCAFMVGMDPARKWDVAGIARHLAVSDRTLRRRLEAEGTSLRTVLRDVRLNSALSLLQTNAGSVGEVAARCGYDSPSRFAVLFRERFGLAPAEVLRLNAANGAHLSVTGRQMAVS</sequence>
<keyword evidence="6" id="KW-1185">Reference proteome</keyword>
<dbReference type="Gene3D" id="1.10.10.60">
    <property type="entry name" value="Homeodomain-like"/>
    <property type="match status" value="1"/>
</dbReference>
<dbReference type="GO" id="GO:0005829">
    <property type="term" value="C:cytosol"/>
    <property type="evidence" value="ECO:0007669"/>
    <property type="project" value="TreeGrafter"/>
</dbReference>
<dbReference type="InterPro" id="IPR018060">
    <property type="entry name" value="HTH_AraC"/>
</dbReference>
<keyword evidence="3" id="KW-0804">Transcription</keyword>
<gene>
    <name evidence="5" type="ORF">DSM101010T_33280</name>
</gene>
<dbReference type="GO" id="GO:0003700">
    <property type="term" value="F:DNA-binding transcription factor activity"/>
    <property type="evidence" value="ECO:0007669"/>
    <property type="project" value="InterPro"/>
</dbReference>
<protein>
    <submittedName>
        <fullName evidence="5">Transcriptional regulator</fullName>
    </submittedName>
</protein>
<proteinExistence type="predicted"/>
<evidence type="ECO:0000256" key="3">
    <source>
        <dbReference type="ARBA" id="ARBA00023163"/>
    </source>
</evidence>
<dbReference type="AlphaFoldDB" id="A0A7J0BMF3"/>
<comment type="caution">
    <text evidence="5">The sequence shown here is derived from an EMBL/GenBank/DDBJ whole genome shotgun (WGS) entry which is preliminary data.</text>
</comment>
<evidence type="ECO:0000256" key="1">
    <source>
        <dbReference type="ARBA" id="ARBA00023015"/>
    </source>
</evidence>
<accession>A0A7J0BMF3</accession>
<organism evidence="5 6">
    <name type="scientific">Desulfovibrio subterraneus</name>
    <dbReference type="NCBI Taxonomy" id="2718620"/>
    <lineage>
        <taxon>Bacteria</taxon>
        <taxon>Pseudomonadati</taxon>
        <taxon>Thermodesulfobacteriota</taxon>
        <taxon>Desulfovibrionia</taxon>
        <taxon>Desulfovibrionales</taxon>
        <taxon>Desulfovibrionaceae</taxon>
        <taxon>Desulfovibrio</taxon>
    </lineage>
</organism>
<dbReference type="EMBL" id="BLVO01000016">
    <property type="protein sequence ID" value="GFM34963.1"/>
    <property type="molecule type" value="Genomic_DNA"/>
</dbReference>
<evidence type="ECO:0000313" key="6">
    <source>
        <dbReference type="Proteomes" id="UP000503840"/>
    </source>
</evidence>
<dbReference type="Proteomes" id="UP000503840">
    <property type="component" value="Unassembled WGS sequence"/>
</dbReference>
<dbReference type="PANTHER" id="PTHR47894:SF4">
    <property type="entry name" value="HTH-TYPE TRANSCRIPTIONAL REGULATOR GADX"/>
    <property type="match status" value="1"/>
</dbReference>
<dbReference type="RefSeq" id="WP_174406607.1">
    <property type="nucleotide sequence ID" value="NZ_BLVO01000016.1"/>
</dbReference>
<dbReference type="InterPro" id="IPR020449">
    <property type="entry name" value="Tscrpt_reg_AraC-type_HTH"/>
</dbReference>